<comment type="caution">
    <text evidence="1">The sequence shown here is derived from an EMBL/GenBank/DDBJ whole genome shotgun (WGS) entry which is preliminary data.</text>
</comment>
<sequence>MTHACMDLGVNVEGKSPAEELVNSEDSIQLMGKNIWEEFCKCSRGVKWPETWCQLSEPDRENVEWDQALERAKEAWNGLTSIDNHEGYQQLRQALSHKAGPARNPSRWMDVEHETCQLEEAHHRKMRKKRKTKGSNKSKHSQSGAGRKESHMSKLDALFDDLVARKEKLRSIVSNINATDENKKLVNSILCMKKFKVLKFSAKMNDEGNVTIDENMVELDTGTETIPVTQVDKEDDQSIRIVETKNRFLVLNKDGVDIDGDRITQDRDLQVNSELEKGNEGWRKRQERTLNMRFRNRVTQEQRFEAKRLIIDRLVPLESSLSEWTPSALEYFRHLCSIFDFGEGLQAVARDRFSDQDNPDIELDHNDEEVASEIDGIADLMKTDAPAVHHAELDDSSMLERTNNQPLTDGLSPVGTNCSHL</sequence>
<proteinExistence type="predicted"/>
<dbReference type="Proteomes" id="UP001056120">
    <property type="component" value="Linkage Group LG25"/>
</dbReference>
<evidence type="ECO:0000313" key="2">
    <source>
        <dbReference type="Proteomes" id="UP001056120"/>
    </source>
</evidence>
<organism evidence="1 2">
    <name type="scientific">Smallanthus sonchifolius</name>
    <dbReference type="NCBI Taxonomy" id="185202"/>
    <lineage>
        <taxon>Eukaryota</taxon>
        <taxon>Viridiplantae</taxon>
        <taxon>Streptophyta</taxon>
        <taxon>Embryophyta</taxon>
        <taxon>Tracheophyta</taxon>
        <taxon>Spermatophyta</taxon>
        <taxon>Magnoliopsida</taxon>
        <taxon>eudicotyledons</taxon>
        <taxon>Gunneridae</taxon>
        <taxon>Pentapetalae</taxon>
        <taxon>asterids</taxon>
        <taxon>campanulids</taxon>
        <taxon>Asterales</taxon>
        <taxon>Asteraceae</taxon>
        <taxon>Asteroideae</taxon>
        <taxon>Heliantheae alliance</taxon>
        <taxon>Millerieae</taxon>
        <taxon>Smallanthus</taxon>
    </lineage>
</organism>
<gene>
    <name evidence="1" type="ORF">L1987_73057</name>
</gene>
<reference evidence="2" key="1">
    <citation type="journal article" date="2022" name="Mol. Ecol. Resour.">
        <title>The genomes of chicory, endive, great burdock and yacon provide insights into Asteraceae palaeo-polyploidization history and plant inulin production.</title>
        <authorList>
            <person name="Fan W."/>
            <person name="Wang S."/>
            <person name="Wang H."/>
            <person name="Wang A."/>
            <person name="Jiang F."/>
            <person name="Liu H."/>
            <person name="Zhao H."/>
            <person name="Xu D."/>
            <person name="Zhang Y."/>
        </authorList>
    </citation>
    <scope>NUCLEOTIDE SEQUENCE [LARGE SCALE GENOMIC DNA]</scope>
    <source>
        <strain evidence="2">cv. Yunnan</strain>
    </source>
</reference>
<dbReference type="EMBL" id="CM042042">
    <property type="protein sequence ID" value="KAI3703170.1"/>
    <property type="molecule type" value="Genomic_DNA"/>
</dbReference>
<evidence type="ECO:0000313" key="1">
    <source>
        <dbReference type="EMBL" id="KAI3703170.1"/>
    </source>
</evidence>
<keyword evidence="2" id="KW-1185">Reference proteome</keyword>
<accession>A0ACB9A0M7</accession>
<name>A0ACB9A0M7_9ASTR</name>
<protein>
    <submittedName>
        <fullName evidence="1">Uncharacterized protein</fullName>
    </submittedName>
</protein>
<reference evidence="1 2" key="2">
    <citation type="journal article" date="2022" name="Mol. Ecol. Resour.">
        <title>The genomes of chicory, endive, great burdock and yacon provide insights into Asteraceae paleo-polyploidization history and plant inulin production.</title>
        <authorList>
            <person name="Fan W."/>
            <person name="Wang S."/>
            <person name="Wang H."/>
            <person name="Wang A."/>
            <person name="Jiang F."/>
            <person name="Liu H."/>
            <person name="Zhao H."/>
            <person name="Xu D."/>
            <person name="Zhang Y."/>
        </authorList>
    </citation>
    <scope>NUCLEOTIDE SEQUENCE [LARGE SCALE GENOMIC DNA]</scope>
    <source>
        <strain evidence="2">cv. Yunnan</strain>
        <tissue evidence="1">Leaves</tissue>
    </source>
</reference>